<name>A0A078S9M1_BACUN</name>
<organism evidence="1 2">
    <name type="scientific">Bacteroides uniformis str. 3978 T3 ii</name>
    <dbReference type="NCBI Taxonomy" id="1339349"/>
    <lineage>
        <taxon>Bacteria</taxon>
        <taxon>Pseudomonadati</taxon>
        <taxon>Bacteroidota</taxon>
        <taxon>Bacteroidia</taxon>
        <taxon>Bacteroidales</taxon>
        <taxon>Bacteroidaceae</taxon>
        <taxon>Bacteroides</taxon>
    </lineage>
</organism>
<evidence type="ECO:0000313" key="2">
    <source>
        <dbReference type="Proteomes" id="UP000028013"/>
    </source>
</evidence>
<comment type="caution">
    <text evidence="1">The sequence shown here is derived from an EMBL/GenBank/DDBJ whole genome shotgun (WGS) entry which is preliminary data.</text>
</comment>
<proteinExistence type="predicted"/>
<evidence type="ECO:0000313" key="1">
    <source>
        <dbReference type="EMBL" id="KDS57026.1"/>
    </source>
</evidence>
<dbReference type="EMBL" id="JNHN01000090">
    <property type="protein sequence ID" value="KDS57026.1"/>
    <property type="molecule type" value="Genomic_DNA"/>
</dbReference>
<protein>
    <submittedName>
        <fullName evidence="1">Uncharacterized protein</fullName>
    </submittedName>
</protein>
<sequence length="40" mass="4560">MMKIDYCMVDFHIRACLIPSMASFRGCLKKSDMPTCGTEK</sequence>
<dbReference type="Proteomes" id="UP000028013">
    <property type="component" value="Unassembled WGS sequence"/>
</dbReference>
<accession>A0A078S9M1</accession>
<dbReference type="AlphaFoldDB" id="A0A078S9M1"/>
<reference evidence="1 2" key="1">
    <citation type="submission" date="2014-04" db="EMBL/GenBank/DDBJ databases">
        <authorList>
            <person name="Sears C."/>
            <person name="Carroll K."/>
            <person name="Sack B.R."/>
            <person name="Qadri F."/>
            <person name="Myers L.L."/>
            <person name="Chung G.-T."/>
            <person name="Escheverria P."/>
            <person name="Fraser C.M."/>
            <person name="Sadzewicz L."/>
            <person name="Shefchek K.A."/>
            <person name="Tallon L."/>
            <person name="Das S.P."/>
            <person name="Daugherty S."/>
            <person name="Mongodin E.F."/>
        </authorList>
    </citation>
    <scope>NUCLEOTIDE SEQUENCE [LARGE SCALE GENOMIC DNA]</scope>
    <source>
        <strain evidence="1 2">3978 T3 ii</strain>
    </source>
</reference>
<gene>
    <name evidence="1" type="ORF">M094_3939</name>
</gene>